<protein>
    <recommendedName>
        <fullName evidence="2">Biotin transporter</fullName>
    </recommendedName>
</protein>
<feature type="transmembrane region" description="Helical" evidence="3">
    <location>
        <begin position="174"/>
        <end position="193"/>
    </location>
</feature>
<evidence type="ECO:0000313" key="5">
    <source>
        <dbReference type="Proteomes" id="UP000269542"/>
    </source>
</evidence>
<feature type="transmembrane region" description="Helical" evidence="3">
    <location>
        <begin position="77"/>
        <end position="96"/>
    </location>
</feature>
<keyword evidence="5" id="KW-1185">Reference proteome</keyword>
<dbReference type="PANTHER" id="PTHR34295:SF1">
    <property type="entry name" value="BIOTIN TRANSPORTER BIOY"/>
    <property type="match status" value="1"/>
</dbReference>
<dbReference type="PIRSF" id="PIRSF016661">
    <property type="entry name" value="BioY"/>
    <property type="match status" value="1"/>
</dbReference>
<dbReference type="OrthoDB" id="1496139at2"/>
<dbReference type="PANTHER" id="PTHR34295">
    <property type="entry name" value="BIOTIN TRANSPORTER BIOY"/>
    <property type="match status" value="1"/>
</dbReference>
<evidence type="ECO:0000256" key="1">
    <source>
        <dbReference type="ARBA" id="ARBA00010692"/>
    </source>
</evidence>
<feature type="transmembrane region" description="Helical" evidence="3">
    <location>
        <begin position="33"/>
        <end position="56"/>
    </location>
</feature>
<dbReference type="KEGG" id="tbw:NCTC13354_01646"/>
<feature type="transmembrane region" description="Helical" evidence="3">
    <location>
        <begin position="133"/>
        <end position="154"/>
    </location>
</feature>
<feature type="transmembrane region" description="Helical" evidence="3">
    <location>
        <begin position="102"/>
        <end position="121"/>
    </location>
</feature>
<comment type="similarity">
    <text evidence="1 2">Belongs to the BioY family.</text>
</comment>
<dbReference type="EMBL" id="LR134476">
    <property type="protein sequence ID" value="VEI13920.1"/>
    <property type="molecule type" value="Genomic_DNA"/>
</dbReference>
<proteinExistence type="inferred from homology"/>
<dbReference type="RefSeq" id="WP_126416971.1">
    <property type="nucleotide sequence ID" value="NZ_LR134476.1"/>
</dbReference>
<reference evidence="4 5" key="1">
    <citation type="submission" date="2018-12" db="EMBL/GenBank/DDBJ databases">
        <authorList>
            <consortium name="Pathogen Informatics"/>
        </authorList>
    </citation>
    <scope>NUCLEOTIDE SEQUENCE [LARGE SCALE GENOMIC DNA]</scope>
    <source>
        <strain evidence="4 5">NCTC13354</strain>
    </source>
</reference>
<accession>A0A448PG77</accession>
<gene>
    <name evidence="4" type="primary">bioY2</name>
    <name evidence="4" type="ORF">NCTC13354_01646</name>
</gene>
<keyword evidence="2 3" id="KW-0472">Membrane</keyword>
<dbReference type="AlphaFoldDB" id="A0A448PG77"/>
<dbReference type="GO" id="GO:0005886">
    <property type="term" value="C:plasma membrane"/>
    <property type="evidence" value="ECO:0007669"/>
    <property type="project" value="UniProtKB-SubCell"/>
</dbReference>
<dbReference type="Pfam" id="PF02632">
    <property type="entry name" value="BioY"/>
    <property type="match status" value="1"/>
</dbReference>
<keyword evidence="2" id="KW-1003">Cell membrane</keyword>
<dbReference type="InterPro" id="IPR003784">
    <property type="entry name" value="BioY"/>
</dbReference>
<evidence type="ECO:0000256" key="2">
    <source>
        <dbReference type="PIRNR" id="PIRNR016661"/>
    </source>
</evidence>
<comment type="subcellular location">
    <subcellularLocation>
        <location evidence="2">Cell membrane</location>
        <topology evidence="2">Multi-pass membrane protein</topology>
    </subcellularLocation>
</comment>
<keyword evidence="3" id="KW-0812">Transmembrane</keyword>
<evidence type="ECO:0000256" key="3">
    <source>
        <dbReference type="SAM" id="Phobius"/>
    </source>
</evidence>
<evidence type="ECO:0000313" key="4">
    <source>
        <dbReference type="EMBL" id="VEI13920.1"/>
    </source>
</evidence>
<dbReference type="GO" id="GO:0015225">
    <property type="term" value="F:biotin transmembrane transporter activity"/>
    <property type="evidence" value="ECO:0007669"/>
    <property type="project" value="UniProtKB-UniRule"/>
</dbReference>
<organism evidence="4 5">
    <name type="scientific">Trueperella bialowiezensis</name>
    <dbReference type="NCBI Taxonomy" id="312285"/>
    <lineage>
        <taxon>Bacteria</taxon>
        <taxon>Bacillati</taxon>
        <taxon>Actinomycetota</taxon>
        <taxon>Actinomycetes</taxon>
        <taxon>Actinomycetales</taxon>
        <taxon>Actinomycetaceae</taxon>
        <taxon>Trueperella</taxon>
    </lineage>
</organism>
<dbReference type="Proteomes" id="UP000269542">
    <property type="component" value="Chromosome"/>
</dbReference>
<keyword evidence="3" id="KW-1133">Transmembrane helix</keyword>
<dbReference type="Gene3D" id="1.10.1760.20">
    <property type="match status" value="1"/>
</dbReference>
<name>A0A448PG77_9ACTO</name>
<keyword evidence="2" id="KW-0813">Transport</keyword>
<sequence>MNLTNILSSLRMSSRQIGVAHQPHTAATLARQIAAVLTGTAIVALAAQIAIPFYPVPITMQTLAVVLVAWRLGAGRAFASLGLYGALGAAGLPIFAAGTSGAGASAGFIIGFALAAAFVGHMSSRKPLTGWRAMGVFAAGLAIPYVPGLIWLAAATGMGGPLSAAVLGVGVVPFIPGDLVKLALATAIASAWASRAKQG</sequence>